<dbReference type="EMBL" id="CAKLBY020000004">
    <property type="protein sequence ID" value="CAK7894983.1"/>
    <property type="molecule type" value="Genomic_DNA"/>
</dbReference>
<keyword evidence="2" id="KW-1133">Transmembrane helix</keyword>
<name>A0AAV1T020_9STRA</name>
<feature type="compositionally biased region" description="Low complexity" evidence="1">
    <location>
        <begin position="303"/>
        <end position="316"/>
    </location>
</feature>
<protein>
    <recommendedName>
        <fullName evidence="5">Transmembrane protein</fullName>
    </recommendedName>
</protein>
<gene>
    <name evidence="3" type="ORF">PM001_LOCUS934</name>
</gene>
<feature type="compositionally biased region" description="Basic and acidic residues" evidence="1">
    <location>
        <begin position="714"/>
        <end position="737"/>
    </location>
</feature>
<dbReference type="AlphaFoldDB" id="A0AAV1T020"/>
<evidence type="ECO:0000256" key="2">
    <source>
        <dbReference type="SAM" id="Phobius"/>
    </source>
</evidence>
<sequence length="1116" mass="119903">MEGVDTDDESTMMYFLPDGIADDSPRSKSQPKSSFGLLNGRCAAATYTQSAAAASRDAAPKASVTPNSRGGAYTPPRSSLDTSPFSSSGGSTSSNSPSRSFFPSDLGGEARVSRDFRDGGRSNLRSSGRFGLAGPYIAEDETMRSRPSVFGRDQKAAKSFVSAQQRESGRNAGGRGSYGTEAYQLYRGGKVASSSKMAESDGSCVSTAVKAWPATGTTSQPRRVLRRPPGLAGPPGLDESNAMAGARSHANSRGGGDAVQQSAFQPQLGPFHHPTSSPLDGGGGLNSDYLSGRGQYHESVSPSLSLSAGVYGSSSSRGQTYRHAASNQDSAELNTNSVNVRQVDGGHVRQVVDSSLAMWDSCEPTTSRRVDVQSMSKTPWILKNAQNDRNKPEPRSSLRANALEFGMNAVNVLTPESTMRPNRTGHWRDMACAVNAYANSSFSNENYCSGSDSSGLEGAYRNQASHRDELPYVPGVNEGRIMDTATRVKKAGSSVTSRLGGSDSPVEQARHESSKPKRREETKLSSRSSSMKTSARASDKATGISGRQVYREKKRMGKSSKDVALPDEATPKSISTPSTLYKVEASSEASKGGGHFSKRGENTTDVSAGRAAPKTSEAALTSPSSIGIDTDNIAEGAPALVAGVLQNTRVADSANGMKRDQLSHSIISQGDRTKEPHLVHRETRVASSESNASLSSTKSFESDDEQAPVPLHQEPAESKKPKRKDAVLDASETEERNPCATTGAVRTFASPSIAESAGKEYRAKEQGNEKSRKEKADKKRTTRVKKHKRQTSSIAAAVDATQSDNSAADARGKASELSPKTLLLFALIARGLCNAVSAVYSALQHVFVRTRYGCARVFEWFDTKGLCAVALSCAESAVAVMISTLLLLSLHAASWFIHVHRVAYRAILAHHHIGFCFAFLYGFPYLVQHVFSWTPPWAPVCLWYAFLVQLFCTNGPTAIVTTFRVIIPLVFLVEGISHHSFLLDLNGAELLLTSFIISALKTSSLCSPIFFLSLATQCLLAVFLGSELIVQWLQLALALYSLHAMAASDDEWIGIREEENDLSCRLVSMHHSIAAYNHRPAPSGPVSIQKTKRPDIRALAYARGRKSRQWSPFSRG</sequence>
<organism evidence="3 4">
    <name type="scientific">Peronospora matthiolae</name>
    <dbReference type="NCBI Taxonomy" id="2874970"/>
    <lineage>
        <taxon>Eukaryota</taxon>
        <taxon>Sar</taxon>
        <taxon>Stramenopiles</taxon>
        <taxon>Oomycota</taxon>
        <taxon>Peronosporomycetes</taxon>
        <taxon>Peronosporales</taxon>
        <taxon>Peronosporaceae</taxon>
        <taxon>Peronospora</taxon>
    </lineage>
</organism>
<feature type="compositionally biased region" description="Low complexity" evidence="1">
    <location>
        <begin position="687"/>
        <end position="699"/>
    </location>
</feature>
<evidence type="ECO:0000313" key="4">
    <source>
        <dbReference type="Proteomes" id="UP001162060"/>
    </source>
</evidence>
<feature type="compositionally biased region" description="Basic residues" evidence="1">
    <location>
        <begin position="780"/>
        <end position="790"/>
    </location>
</feature>
<evidence type="ECO:0000256" key="1">
    <source>
        <dbReference type="SAM" id="MobiDB-lite"/>
    </source>
</evidence>
<feature type="region of interest" description="Disordered" evidence="1">
    <location>
        <begin position="488"/>
        <end position="626"/>
    </location>
</feature>
<comment type="caution">
    <text evidence="3">The sequence shown here is derived from an EMBL/GenBank/DDBJ whole genome shotgun (WGS) entry which is preliminary data.</text>
</comment>
<feature type="region of interest" description="Disordered" evidence="1">
    <location>
        <begin position="1"/>
        <end position="35"/>
    </location>
</feature>
<feature type="compositionally biased region" description="Acidic residues" evidence="1">
    <location>
        <begin position="1"/>
        <end position="10"/>
    </location>
</feature>
<feature type="transmembrane region" description="Helical" evidence="2">
    <location>
        <begin position="863"/>
        <end position="890"/>
    </location>
</feature>
<dbReference type="Proteomes" id="UP001162060">
    <property type="component" value="Unassembled WGS sequence"/>
</dbReference>
<accession>A0AAV1T020</accession>
<feature type="compositionally biased region" description="Polar residues" evidence="1">
    <location>
        <begin position="325"/>
        <end position="335"/>
    </location>
</feature>
<feature type="transmembrane region" description="Helical" evidence="2">
    <location>
        <begin position="902"/>
        <end position="923"/>
    </location>
</feature>
<reference evidence="3" key="1">
    <citation type="submission" date="2024-01" db="EMBL/GenBank/DDBJ databases">
        <authorList>
            <person name="Webb A."/>
        </authorList>
    </citation>
    <scope>NUCLEOTIDE SEQUENCE</scope>
    <source>
        <strain evidence="3">Pm1</strain>
    </source>
</reference>
<feature type="compositionally biased region" description="Low complexity" evidence="1">
    <location>
        <begin position="49"/>
        <end position="63"/>
    </location>
</feature>
<feature type="transmembrane region" description="Helical" evidence="2">
    <location>
        <begin position="943"/>
        <end position="973"/>
    </location>
</feature>
<feature type="compositionally biased region" description="Basic and acidic residues" evidence="1">
    <location>
        <begin position="508"/>
        <end position="524"/>
    </location>
</feature>
<feature type="region of interest" description="Disordered" evidence="1">
    <location>
        <begin position="681"/>
        <end position="812"/>
    </location>
</feature>
<proteinExistence type="predicted"/>
<feature type="region of interest" description="Disordered" evidence="1">
    <location>
        <begin position="214"/>
        <end position="335"/>
    </location>
</feature>
<feature type="compositionally biased region" description="Low complexity" evidence="1">
    <location>
        <begin position="227"/>
        <end position="237"/>
    </location>
</feature>
<feature type="compositionally biased region" description="Basic and acidic residues" evidence="1">
    <location>
        <begin position="111"/>
        <end position="120"/>
    </location>
</feature>
<evidence type="ECO:0008006" key="5">
    <source>
        <dbReference type="Google" id="ProtNLM"/>
    </source>
</evidence>
<feature type="transmembrane region" description="Helical" evidence="2">
    <location>
        <begin position="821"/>
        <end position="843"/>
    </location>
</feature>
<evidence type="ECO:0000313" key="3">
    <source>
        <dbReference type="EMBL" id="CAK7894983.1"/>
    </source>
</evidence>
<feature type="compositionally biased region" description="Basic and acidic residues" evidence="1">
    <location>
        <begin position="757"/>
        <end position="779"/>
    </location>
</feature>
<feature type="compositionally biased region" description="Low complexity" evidence="1">
    <location>
        <begin position="525"/>
        <end position="536"/>
    </location>
</feature>
<feature type="region of interest" description="Disordered" evidence="1">
    <location>
        <begin position="49"/>
        <end position="179"/>
    </location>
</feature>
<feature type="compositionally biased region" description="Low complexity" evidence="1">
    <location>
        <begin position="76"/>
        <end position="105"/>
    </location>
</feature>
<keyword evidence="2" id="KW-0472">Membrane</keyword>
<keyword evidence="2" id="KW-0812">Transmembrane</keyword>